<evidence type="ECO:0000259" key="8">
    <source>
        <dbReference type="Pfam" id="PF08033"/>
    </source>
</evidence>
<dbReference type="Pfam" id="PF08033">
    <property type="entry name" value="Sec23_BS"/>
    <property type="match status" value="1"/>
</dbReference>
<dbReference type="InterPro" id="IPR036180">
    <property type="entry name" value="Gelsolin-like_dom_sf"/>
</dbReference>
<evidence type="ECO:0000256" key="4">
    <source>
        <dbReference type="SAM" id="MobiDB-lite"/>
    </source>
</evidence>
<feature type="domain" description="Sec23/Sec24 beta-sandwich" evidence="8">
    <location>
        <begin position="577"/>
        <end position="661"/>
    </location>
</feature>
<dbReference type="InterPro" id="IPR012990">
    <property type="entry name" value="Beta-sandwich_Sec23_24"/>
</dbReference>
<keyword evidence="10" id="KW-1185">Reference proteome</keyword>
<dbReference type="SUPFAM" id="SSF82919">
    <property type="entry name" value="Zn-finger domain of Sec23/24"/>
    <property type="match status" value="1"/>
</dbReference>
<dbReference type="SUPFAM" id="SSF81811">
    <property type="entry name" value="Helical domain of Sec23/24"/>
    <property type="match status" value="1"/>
</dbReference>
<accession>A0A5B8MRX3</accession>
<dbReference type="InterPro" id="IPR006900">
    <property type="entry name" value="Sec23/24_helical_dom"/>
</dbReference>
<dbReference type="InterPro" id="IPR050550">
    <property type="entry name" value="SEC23_SEC24_subfamily"/>
</dbReference>
<gene>
    <name evidence="9" type="ORF">A3770_10p57340</name>
</gene>
<keyword evidence="3" id="KW-0653">Protein transport</keyword>
<dbReference type="Pfam" id="PF04811">
    <property type="entry name" value="Sec23_trunk"/>
    <property type="match status" value="1"/>
</dbReference>
<dbReference type="InterPro" id="IPR006896">
    <property type="entry name" value="Sec23/24_trunk_dom"/>
</dbReference>
<evidence type="ECO:0000256" key="2">
    <source>
        <dbReference type="ARBA" id="ARBA00022448"/>
    </source>
</evidence>
<dbReference type="GO" id="GO:0090110">
    <property type="term" value="P:COPII-coated vesicle cargo loading"/>
    <property type="evidence" value="ECO:0007669"/>
    <property type="project" value="TreeGrafter"/>
</dbReference>
<reference evidence="9 10" key="1">
    <citation type="submission" date="2018-07" db="EMBL/GenBank/DDBJ databases">
        <title>The complete nuclear genome of the prasinophyte Chloropicon primus (CCMP1205).</title>
        <authorList>
            <person name="Pombert J.-F."/>
            <person name="Otis C."/>
            <person name="Turmel M."/>
            <person name="Lemieux C."/>
        </authorList>
    </citation>
    <scope>NUCLEOTIDE SEQUENCE [LARGE SCALE GENOMIC DNA]</scope>
    <source>
        <strain evidence="9 10">CCMP1205</strain>
    </source>
</reference>
<comment type="similarity">
    <text evidence="1">Belongs to the SEC23/SEC24 family. SEC24 subfamily.</text>
</comment>
<dbReference type="InterPro" id="IPR029006">
    <property type="entry name" value="ADF-H/Gelsolin-like_dom_sf"/>
</dbReference>
<protein>
    <submittedName>
        <fullName evidence="9">Sec24-like protein transport protein</fullName>
    </submittedName>
</protein>
<dbReference type="Gene3D" id="3.40.20.10">
    <property type="entry name" value="Severin"/>
    <property type="match status" value="1"/>
</dbReference>
<evidence type="ECO:0000256" key="1">
    <source>
        <dbReference type="ARBA" id="ARBA00008334"/>
    </source>
</evidence>
<feature type="domain" description="Sec23/Sec24 helical" evidence="7">
    <location>
        <begin position="672"/>
        <end position="773"/>
    </location>
</feature>
<evidence type="ECO:0000259" key="7">
    <source>
        <dbReference type="Pfam" id="PF04815"/>
    </source>
</evidence>
<dbReference type="InterPro" id="IPR036175">
    <property type="entry name" value="Sec23/24_helical_dom_sf"/>
</dbReference>
<dbReference type="AlphaFoldDB" id="A0A5B8MRX3"/>
<evidence type="ECO:0000259" key="5">
    <source>
        <dbReference type="Pfam" id="PF04810"/>
    </source>
</evidence>
<organism evidence="9 10">
    <name type="scientific">Chloropicon primus</name>
    <dbReference type="NCBI Taxonomy" id="1764295"/>
    <lineage>
        <taxon>Eukaryota</taxon>
        <taxon>Viridiplantae</taxon>
        <taxon>Chlorophyta</taxon>
        <taxon>Chloropicophyceae</taxon>
        <taxon>Chloropicales</taxon>
        <taxon>Chloropicaceae</taxon>
        <taxon>Chloropicon</taxon>
    </lineage>
</organism>
<sequence>MKRPPMPSQVRPSLGPGPPVPQQRAPQQRQHQGPPPLPPPQGGRGPPVFGSKPPGSVQHQHQHQQRGLGGAPEAQAPTQASKPLHPSANTSAANKASSRINPAQMPRPKQDAKARALQVFETRNYNSNKDGSGAGAMGMGMGGPDPYEDRLMRGNILSSSASIPPPPTSSRFVVKDLGNASPRFMRSTFYQVPLSKDVRRTCEMPFAILCQPLAAGDPLDTNQGKVMLVDASQEGPVRCTTCKAYMNPFVRWLDGGRRFQCNLCGSMNECPPWYFCNLGPNGTRRDQFDRPELQFGSVEYTASSQYLVRPPQRPACVFLIDCSVEAVNAGITHRICEAILRNFENRGAAEEDQGARVAPGKVGIATFGRTIEYISMKPGSAQPQITVVPDVDTPYAPVANSVLLDGESNREEICAILRFVMSMHSASNDRKGGFVPQESCAAAAIHSSGKVIQKVGGKVIAFVASLTNLGQGAEPSEADQRRKEGGKGGTLVNMIWPKGDLYTRVAEELAEKQVCVDVFCFGRTSTSHLDIARLRLFPEITGGSFVGYQDFDGSNGRNADAKRLSHDLRYNLTREQGFEALLRVRASAGLEVEEYRGSFLVRTPTDVDMAGIDADKSIVAFIKHEERLKEGQECSFQCALLYTTSFGERRIRVHTISLPTTSVLGSVYRSADLDAQMHAILRQEVHRFPLKKMQPQQVREAATAQCVNILYAYRKYCATASSTGQLILPEALKLMPLYMLAFNKLKSLQQKCEPDARASLVAKISAIPMTDLLPMLFPRLVALHKLADLPPDHEGDVNPDLLSCSSEAMDDDACLLLLEEDVGYIWIGLGVYPPVLDRLFGETTFEMIQRKLNTNLVGFSKGDLGGLCFKVVSSMCPGKCMRLKFVARGSMAETKMLAKLVEDRTQNGMSYVEYLCHIHRKIQNKFL</sequence>
<dbReference type="STRING" id="1764295.A0A5B8MRX3"/>
<dbReference type="InterPro" id="IPR036174">
    <property type="entry name" value="Znf_Sec23_Sec24_sf"/>
</dbReference>
<evidence type="ECO:0000256" key="3">
    <source>
        <dbReference type="ARBA" id="ARBA00022927"/>
    </source>
</evidence>
<dbReference type="PANTHER" id="PTHR13803:SF4">
    <property type="entry name" value="SECRETORY 24CD, ISOFORM C"/>
    <property type="match status" value="1"/>
</dbReference>
<dbReference type="Pfam" id="PF04810">
    <property type="entry name" value="zf-Sec23_Sec24"/>
    <property type="match status" value="1"/>
</dbReference>
<dbReference type="Gene3D" id="2.30.30.380">
    <property type="entry name" value="Zn-finger domain of Sec23/24"/>
    <property type="match status" value="1"/>
</dbReference>
<dbReference type="Gene3D" id="2.60.40.1670">
    <property type="entry name" value="beta-sandwich domain of Sec23/24"/>
    <property type="match status" value="1"/>
</dbReference>
<evidence type="ECO:0000313" key="10">
    <source>
        <dbReference type="Proteomes" id="UP000316726"/>
    </source>
</evidence>
<evidence type="ECO:0000259" key="6">
    <source>
        <dbReference type="Pfam" id="PF04811"/>
    </source>
</evidence>
<keyword evidence="2" id="KW-0813">Transport</keyword>
<feature type="domain" description="Sec23/Sec24 trunk" evidence="6">
    <location>
        <begin position="311"/>
        <end position="570"/>
    </location>
</feature>
<dbReference type="GO" id="GO:0030127">
    <property type="term" value="C:COPII vesicle coat"/>
    <property type="evidence" value="ECO:0007669"/>
    <property type="project" value="InterPro"/>
</dbReference>
<dbReference type="GO" id="GO:0006886">
    <property type="term" value="P:intracellular protein transport"/>
    <property type="evidence" value="ECO:0007669"/>
    <property type="project" value="InterPro"/>
</dbReference>
<dbReference type="SUPFAM" id="SSF53300">
    <property type="entry name" value="vWA-like"/>
    <property type="match status" value="1"/>
</dbReference>
<dbReference type="OrthoDB" id="49016at2759"/>
<dbReference type="InterPro" id="IPR036465">
    <property type="entry name" value="vWFA_dom_sf"/>
</dbReference>
<dbReference type="Proteomes" id="UP000316726">
    <property type="component" value="Chromosome 10"/>
</dbReference>
<evidence type="ECO:0000313" key="9">
    <source>
        <dbReference type="EMBL" id="QDZ23216.1"/>
    </source>
</evidence>
<feature type="domain" description="Zinc finger Sec23/Sec24-type" evidence="5">
    <location>
        <begin position="236"/>
        <end position="274"/>
    </location>
</feature>
<dbReference type="GO" id="GO:0070971">
    <property type="term" value="C:endoplasmic reticulum exit site"/>
    <property type="evidence" value="ECO:0007669"/>
    <property type="project" value="TreeGrafter"/>
</dbReference>
<dbReference type="Pfam" id="PF04815">
    <property type="entry name" value="Sec23_helical"/>
    <property type="match status" value="1"/>
</dbReference>
<dbReference type="SUPFAM" id="SSF81995">
    <property type="entry name" value="beta-sandwich domain of Sec23/24"/>
    <property type="match status" value="1"/>
</dbReference>
<dbReference type="Gene3D" id="3.40.50.410">
    <property type="entry name" value="von Willebrand factor, type A domain"/>
    <property type="match status" value="1"/>
</dbReference>
<dbReference type="SUPFAM" id="SSF82754">
    <property type="entry name" value="C-terminal, gelsolin-like domain of Sec23/24"/>
    <property type="match status" value="1"/>
</dbReference>
<dbReference type="EMBL" id="CP031043">
    <property type="protein sequence ID" value="QDZ23216.1"/>
    <property type="molecule type" value="Genomic_DNA"/>
</dbReference>
<proteinExistence type="inferred from homology"/>
<dbReference type="InterPro" id="IPR006895">
    <property type="entry name" value="Znf_Sec23_Sec24"/>
</dbReference>
<feature type="region of interest" description="Disordered" evidence="4">
    <location>
        <begin position="1"/>
        <end position="113"/>
    </location>
</feature>
<feature type="compositionally biased region" description="Low complexity" evidence="4">
    <location>
        <begin position="22"/>
        <end position="32"/>
    </location>
</feature>
<name>A0A5B8MRX3_9CHLO</name>
<dbReference type="GO" id="GO:0000149">
    <property type="term" value="F:SNARE binding"/>
    <property type="evidence" value="ECO:0007669"/>
    <property type="project" value="TreeGrafter"/>
</dbReference>
<dbReference type="PANTHER" id="PTHR13803">
    <property type="entry name" value="SEC24-RELATED PROTEIN"/>
    <property type="match status" value="1"/>
</dbReference>
<dbReference type="Gene3D" id="1.20.120.730">
    <property type="entry name" value="Sec23/Sec24 helical domain"/>
    <property type="match status" value="1"/>
</dbReference>
<feature type="compositionally biased region" description="Low complexity" evidence="4">
    <location>
        <begin position="87"/>
        <end position="98"/>
    </location>
</feature>
<dbReference type="GO" id="GO:0008270">
    <property type="term" value="F:zinc ion binding"/>
    <property type="evidence" value="ECO:0007669"/>
    <property type="project" value="InterPro"/>
</dbReference>